<dbReference type="InterPro" id="IPR040843">
    <property type="entry name" value="RAMA"/>
</dbReference>
<evidence type="ECO:0000313" key="5">
    <source>
        <dbReference type="Proteomes" id="UP000001646"/>
    </source>
</evidence>
<feature type="repeat" description="ANK" evidence="1">
    <location>
        <begin position="619"/>
        <end position="651"/>
    </location>
</feature>
<dbReference type="Pfam" id="PF12796">
    <property type="entry name" value="Ank_2"/>
    <property type="match status" value="1"/>
</dbReference>
<accession>A0A803T5S9</accession>
<dbReference type="SUPFAM" id="SSF48403">
    <property type="entry name" value="Ankyrin repeat"/>
    <property type="match status" value="1"/>
</dbReference>
<dbReference type="Proteomes" id="UP000001646">
    <property type="component" value="Chromosome 2"/>
</dbReference>
<feature type="compositionally biased region" description="Polar residues" evidence="2">
    <location>
        <begin position="55"/>
        <end position="80"/>
    </location>
</feature>
<feature type="region of interest" description="Disordered" evidence="2">
    <location>
        <begin position="54"/>
        <end position="80"/>
    </location>
</feature>
<protein>
    <recommendedName>
        <fullName evidence="3">RAMA domain-containing protein</fullName>
    </recommendedName>
</protein>
<feature type="compositionally biased region" description="Basic and acidic residues" evidence="2">
    <location>
        <begin position="500"/>
        <end position="511"/>
    </location>
</feature>
<feature type="compositionally biased region" description="Polar residues" evidence="2">
    <location>
        <begin position="538"/>
        <end position="556"/>
    </location>
</feature>
<dbReference type="InterPro" id="IPR036770">
    <property type="entry name" value="Ankyrin_rpt-contain_sf"/>
</dbReference>
<evidence type="ECO:0000313" key="4">
    <source>
        <dbReference type="Ensembl" id="ENSACAP00000030569.1"/>
    </source>
</evidence>
<dbReference type="PANTHER" id="PTHR24176:SF14">
    <property type="entry name" value="ANKYRIN REPEAT DOMAIN-CONTAINING PROTEIN 31"/>
    <property type="match status" value="1"/>
</dbReference>
<dbReference type="SMART" id="SM00248">
    <property type="entry name" value="ANK"/>
    <property type="match status" value="3"/>
</dbReference>
<name>A0A803T5S9_ANOCA</name>
<dbReference type="Ensembl" id="ENSACAT00000047320.1">
    <property type="protein sequence ID" value="ENSACAP00000030569.1"/>
    <property type="gene ID" value="ENSACAG00000041697.1"/>
</dbReference>
<dbReference type="Gene3D" id="1.25.40.20">
    <property type="entry name" value="Ankyrin repeat-containing domain"/>
    <property type="match status" value="1"/>
</dbReference>
<dbReference type="Pfam" id="PF18755">
    <property type="entry name" value="RAMA"/>
    <property type="match status" value="1"/>
</dbReference>
<dbReference type="PANTHER" id="PTHR24176">
    <property type="entry name" value="ANKYRIN REPEAT DOMAIN-CONTAINING PROTEIN 31-RELATED"/>
    <property type="match status" value="1"/>
</dbReference>
<proteinExistence type="predicted"/>
<feature type="repeat" description="ANK" evidence="1">
    <location>
        <begin position="652"/>
        <end position="684"/>
    </location>
</feature>
<sequence>MVIMVASCYIHTCLKQARILSSTLDLPQIHKPLLPSFQQASQPLRMTAIDVGETSGENASGTWPYSPENSQQPSDSGNESLRQQTLELLMLPIKCHAGKHNIAEYNISILQDCNSHHAPGLLFPSLPKATKGIGDPGHDGNCSPRGATNASRIKEAGSAASELAAMADGGDASDSDETIIEGSVLESDLDEEELRGKRLFLIGKDIALAAENDITKGVRNINEGELSPEIQFIFKPGDNLPILKEKDPVNLLSPESDEKEDSPSLLQSGINCPVFAAGIRQADCPQVATPDGEYQNSLGLGLEVGALVELSDRNRLNNENSPERSLLSVMDIVEDSITKCTEPKKVFQSSEITSEGKDMTDKGPSLTCGITANIIVAKNFEKILMEPLTDSETQQMVELLGYQDDALSMDPSGNEESSDLPAELFRALNCLSESVAQYAIFHPLEKDTTIEKYLDQTDDDCTQITETNLKYQLNSQHFEETEAEMVTKMVCTSKEQNINSHDRPAEKENSTSKDTSSCEQPDQVSSFRNSNTKDKTQKCSQLGNGSLLHSPSNSNFKVKPVRKSQRIAKKQRQYNYISLLARKNTSGQTILHRAAMEDDLDCILTMIHNGADVDVQDDAGWTALHKTSVAGFFEATNELLKAGAEVNCKGKDQVTPLHEAVKGGHYKVAELLLWYGADPLTKNEKGKSALEESTDRHMTKLLERYSAKFRKNSAAGERELHSSRSKKTRCCDGYENDNLVLQPTSASLKCGKNESINKVLQEVNENQERLLLFELKNQKDADLYIQHLTQIQNTLNDILAKQKSERDKLVNKYRASAESFKQGALREQLIKLVSRQKRLLLMAQKQKELGGKIQNYKTSRKEFSSSSKNVLGYCESSNTKHDTCHKTVPCLDVVKISSVMEHNYSSRSPNFPVGNGQVIGQKEVDQQNLAGEYSKSFHAVDQAILPSASCIQHLIETDSLSVTPQRNKPLTVTSRIYISNDSETGSSGIINSNQPVTESQQVFTNELLQPHSDINDSFQMQPEPMYCYLSTPKNTIPKNRISFTANLEPAEIFSKSMITQTASDSASQLSFRRSKSKTHPLANLFQRGKIKPGEDVLEFMLEDSKHKASLLEKGKVKGGNNSIYQNPRQWVKALLGNDIAVTWKYVSNKVKYCGNLLSDIMAEVHVPRGPELLLKQKSLPEQDHNQDTEDNSFSHNNGFLQDMENTQQEIASFSQEGEIPQSCEIESEEIPSSMFKKKLSPQSISLKTSRFLQFNNIVLIQDEEFMPCHTMDQYWNFYVHCENFGF</sequence>
<reference evidence="4" key="3">
    <citation type="submission" date="2025-09" db="UniProtKB">
        <authorList>
            <consortium name="Ensembl"/>
        </authorList>
    </citation>
    <scope>IDENTIFICATION</scope>
</reference>
<keyword evidence="5" id="KW-1185">Reference proteome</keyword>
<dbReference type="PROSITE" id="PS50297">
    <property type="entry name" value="ANK_REP_REGION"/>
    <property type="match status" value="3"/>
</dbReference>
<reference evidence="4 5" key="1">
    <citation type="submission" date="2009-12" db="EMBL/GenBank/DDBJ databases">
        <title>The Genome Sequence of Anolis carolinensis (Green Anole Lizard).</title>
        <authorList>
            <consortium name="The Genome Sequencing Platform"/>
            <person name="Di Palma F."/>
            <person name="Alfoldi J."/>
            <person name="Heiman D."/>
            <person name="Young S."/>
            <person name="Grabherr M."/>
            <person name="Johnson J."/>
            <person name="Lander E.S."/>
            <person name="Lindblad-Toh K."/>
        </authorList>
    </citation>
    <scope>NUCLEOTIDE SEQUENCE [LARGE SCALE GENOMIC DNA]</scope>
    <source>
        <strain evidence="4 5">JBL SC #1</strain>
    </source>
</reference>
<reference evidence="4" key="2">
    <citation type="submission" date="2025-08" db="UniProtKB">
        <authorList>
            <consortium name="Ensembl"/>
        </authorList>
    </citation>
    <scope>IDENTIFICATION</scope>
</reference>
<feature type="repeat" description="ANK" evidence="1">
    <location>
        <begin position="586"/>
        <end position="618"/>
    </location>
</feature>
<dbReference type="InParanoid" id="A0A803T5S9"/>
<gene>
    <name evidence="4" type="primary">ankrd31</name>
</gene>
<dbReference type="GeneTree" id="ENSGT00940000155966"/>
<evidence type="ECO:0000256" key="1">
    <source>
        <dbReference type="PROSITE-ProRule" id="PRU00023"/>
    </source>
</evidence>
<keyword evidence="1" id="KW-0040">ANK repeat</keyword>
<feature type="region of interest" description="Disordered" evidence="2">
    <location>
        <begin position="495"/>
        <end position="567"/>
    </location>
</feature>
<dbReference type="InterPro" id="IPR002110">
    <property type="entry name" value="Ankyrin_rpt"/>
</dbReference>
<dbReference type="PROSITE" id="PS50088">
    <property type="entry name" value="ANK_REPEAT"/>
    <property type="match status" value="3"/>
</dbReference>
<evidence type="ECO:0000256" key="2">
    <source>
        <dbReference type="SAM" id="MobiDB-lite"/>
    </source>
</evidence>
<feature type="compositionally biased region" description="Polar residues" evidence="2">
    <location>
        <begin position="512"/>
        <end position="530"/>
    </location>
</feature>
<feature type="domain" description="RAMA" evidence="3">
    <location>
        <begin position="1070"/>
        <end position="1152"/>
    </location>
</feature>
<evidence type="ECO:0000259" key="3">
    <source>
        <dbReference type="Pfam" id="PF18755"/>
    </source>
</evidence>
<dbReference type="InterPro" id="IPR042334">
    <property type="entry name" value="ANKRD31"/>
</dbReference>
<organism evidence="4 5">
    <name type="scientific">Anolis carolinensis</name>
    <name type="common">Green anole</name>
    <name type="synonym">American chameleon</name>
    <dbReference type="NCBI Taxonomy" id="28377"/>
    <lineage>
        <taxon>Eukaryota</taxon>
        <taxon>Metazoa</taxon>
        <taxon>Chordata</taxon>
        <taxon>Craniata</taxon>
        <taxon>Vertebrata</taxon>
        <taxon>Euteleostomi</taxon>
        <taxon>Lepidosauria</taxon>
        <taxon>Squamata</taxon>
        <taxon>Bifurcata</taxon>
        <taxon>Unidentata</taxon>
        <taxon>Episquamata</taxon>
        <taxon>Toxicofera</taxon>
        <taxon>Iguania</taxon>
        <taxon>Dactyloidae</taxon>
        <taxon>Anolis</taxon>
    </lineage>
</organism>